<evidence type="ECO:0000256" key="7">
    <source>
        <dbReference type="RuleBase" id="RU363032"/>
    </source>
</evidence>
<evidence type="ECO:0000256" key="3">
    <source>
        <dbReference type="ARBA" id="ARBA00022475"/>
    </source>
</evidence>
<dbReference type="PROSITE" id="PS50928">
    <property type="entry name" value="ABC_TM1"/>
    <property type="match status" value="1"/>
</dbReference>
<dbReference type="RefSeq" id="WP_381741938.1">
    <property type="nucleotide sequence ID" value="NZ_JBHSDP010000024.1"/>
</dbReference>
<feature type="transmembrane region" description="Helical" evidence="7">
    <location>
        <begin position="93"/>
        <end position="119"/>
    </location>
</feature>
<comment type="similarity">
    <text evidence="7">Belongs to the binding-protein-dependent transport system permease family.</text>
</comment>
<protein>
    <submittedName>
        <fullName evidence="10">Carbohydrate ABC transporter permease</fullName>
    </submittedName>
</protein>
<accession>A0ABV8TJM6</accession>
<dbReference type="EMBL" id="JBHSDP010000024">
    <property type="protein sequence ID" value="MFC4330870.1"/>
    <property type="molecule type" value="Genomic_DNA"/>
</dbReference>
<gene>
    <name evidence="10" type="ORF">ACFPC0_24395</name>
</gene>
<dbReference type="Pfam" id="PF00528">
    <property type="entry name" value="BPD_transp_1"/>
    <property type="match status" value="1"/>
</dbReference>
<feature type="transmembrane region" description="Helical" evidence="7">
    <location>
        <begin position="276"/>
        <end position="295"/>
    </location>
</feature>
<dbReference type="Gene3D" id="1.10.3720.10">
    <property type="entry name" value="MetI-like"/>
    <property type="match status" value="1"/>
</dbReference>
<comment type="caution">
    <text evidence="10">The sequence shown here is derived from an EMBL/GenBank/DDBJ whole genome shotgun (WGS) entry which is preliminary data.</text>
</comment>
<evidence type="ECO:0000313" key="10">
    <source>
        <dbReference type="EMBL" id="MFC4330870.1"/>
    </source>
</evidence>
<reference evidence="11" key="1">
    <citation type="journal article" date="2019" name="Int. J. Syst. Evol. Microbiol.">
        <title>The Global Catalogue of Microorganisms (GCM) 10K type strain sequencing project: providing services to taxonomists for standard genome sequencing and annotation.</title>
        <authorList>
            <consortium name="The Broad Institute Genomics Platform"/>
            <consortium name="The Broad Institute Genome Sequencing Center for Infectious Disease"/>
            <person name="Wu L."/>
            <person name="Ma J."/>
        </authorList>
    </citation>
    <scope>NUCLEOTIDE SEQUENCE [LARGE SCALE GENOMIC DNA]</scope>
    <source>
        <strain evidence="11">PCU 347</strain>
    </source>
</reference>
<evidence type="ECO:0000256" key="4">
    <source>
        <dbReference type="ARBA" id="ARBA00022692"/>
    </source>
</evidence>
<evidence type="ECO:0000256" key="6">
    <source>
        <dbReference type="ARBA" id="ARBA00023136"/>
    </source>
</evidence>
<keyword evidence="5 7" id="KW-1133">Transmembrane helix</keyword>
<dbReference type="CDD" id="cd06261">
    <property type="entry name" value="TM_PBP2"/>
    <property type="match status" value="1"/>
</dbReference>
<sequence length="310" mass="34432">MTTTAPRPDTRARVRAARRPAPARGARRPPRHTGRHLLLGTVSVLWLVPLLWAVYTSLRSYDDTARHGYFSLPHSFGPGNFTDAWTRSGMPHFFLNSVLITVPAVLGTLLFSAAVAFFVTRFDFRLNLALLMLFTAGNLLPAQVLITPLYRLYLQVPLPAWMSDSLLLYNSAWGLIVIHIAYQCGFCTFVLSNYMKTIPKEISEAALVDGAPVWRQFLQIILPLCRPAFAALATLESIWIYNDFFWPLTLIETGDKRPVTSALANLQGQYFTNPNLIAAGALMTAVPTLLVYFALQRQFVSGLTIGSGKG</sequence>
<organism evidence="10 11">
    <name type="scientific">Streptomyces andamanensis</name>
    <dbReference type="NCBI Taxonomy" id="1565035"/>
    <lineage>
        <taxon>Bacteria</taxon>
        <taxon>Bacillati</taxon>
        <taxon>Actinomycetota</taxon>
        <taxon>Actinomycetes</taxon>
        <taxon>Kitasatosporales</taxon>
        <taxon>Streptomycetaceae</taxon>
        <taxon>Streptomyces</taxon>
    </lineage>
</organism>
<feature type="transmembrane region" description="Helical" evidence="7">
    <location>
        <begin position="126"/>
        <end position="146"/>
    </location>
</feature>
<evidence type="ECO:0000256" key="2">
    <source>
        <dbReference type="ARBA" id="ARBA00022448"/>
    </source>
</evidence>
<keyword evidence="2 7" id="KW-0813">Transport</keyword>
<keyword evidence="3" id="KW-1003">Cell membrane</keyword>
<dbReference type="PANTHER" id="PTHR43744">
    <property type="entry name" value="ABC TRANSPORTER PERMEASE PROTEIN MG189-RELATED-RELATED"/>
    <property type="match status" value="1"/>
</dbReference>
<evidence type="ECO:0000259" key="9">
    <source>
        <dbReference type="PROSITE" id="PS50928"/>
    </source>
</evidence>
<keyword evidence="6 7" id="KW-0472">Membrane</keyword>
<keyword evidence="11" id="KW-1185">Reference proteome</keyword>
<proteinExistence type="inferred from homology"/>
<keyword evidence="4 7" id="KW-0812">Transmembrane</keyword>
<evidence type="ECO:0000256" key="8">
    <source>
        <dbReference type="SAM" id="MobiDB-lite"/>
    </source>
</evidence>
<dbReference type="SUPFAM" id="SSF161098">
    <property type="entry name" value="MetI-like"/>
    <property type="match status" value="1"/>
</dbReference>
<evidence type="ECO:0000256" key="5">
    <source>
        <dbReference type="ARBA" id="ARBA00022989"/>
    </source>
</evidence>
<comment type="subcellular location">
    <subcellularLocation>
        <location evidence="1 7">Cell membrane</location>
        <topology evidence="1 7">Multi-pass membrane protein</topology>
    </subcellularLocation>
</comment>
<dbReference type="Proteomes" id="UP001595824">
    <property type="component" value="Unassembled WGS sequence"/>
</dbReference>
<feature type="region of interest" description="Disordered" evidence="8">
    <location>
        <begin position="1"/>
        <end position="32"/>
    </location>
</feature>
<feature type="transmembrane region" description="Helical" evidence="7">
    <location>
        <begin position="37"/>
        <end position="55"/>
    </location>
</feature>
<feature type="transmembrane region" description="Helical" evidence="7">
    <location>
        <begin position="166"/>
        <end position="191"/>
    </location>
</feature>
<evidence type="ECO:0000313" key="11">
    <source>
        <dbReference type="Proteomes" id="UP001595824"/>
    </source>
</evidence>
<evidence type="ECO:0000256" key="1">
    <source>
        <dbReference type="ARBA" id="ARBA00004651"/>
    </source>
</evidence>
<name>A0ABV8TJM6_9ACTN</name>
<dbReference type="InterPro" id="IPR035906">
    <property type="entry name" value="MetI-like_sf"/>
</dbReference>
<dbReference type="InterPro" id="IPR000515">
    <property type="entry name" value="MetI-like"/>
</dbReference>
<feature type="domain" description="ABC transmembrane type-1" evidence="9">
    <location>
        <begin position="94"/>
        <end position="295"/>
    </location>
</feature>
<dbReference type="PANTHER" id="PTHR43744:SF8">
    <property type="entry name" value="SN-GLYCEROL-3-PHOSPHATE TRANSPORT SYSTEM PERMEASE PROTEIN UGPE"/>
    <property type="match status" value="1"/>
</dbReference>